<proteinExistence type="predicted"/>
<dbReference type="AlphaFoldDB" id="A0A8A1MHB7"/>
<sequence>WGTSWSYLRIYFRRDMLLVG</sequence>
<feature type="non-terminal residue" evidence="1">
    <location>
        <position position="1"/>
    </location>
</feature>
<evidence type="ECO:0000313" key="1">
    <source>
        <dbReference type="EMBL" id="QSS64063.1"/>
    </source>
</evidence>
<reference evidence="1" key="1">
    <citation type="submission" date="2021-01" db="EMBL/GenBank/DDBJ databases">
        <title>Chromosome-level genome assembly of a human fungal pathogen reveals clustering of transcriptionally co-regulated genes.</title>
        <authorList>
            <person name="Voorhies M."/>
            <person name="Cohen S."/>
            <person name="Shea T.P."/>
            <person name="Petrus S."/>
            <person name="Munoz J.F."/>
            <person name="Poplawski S."/>
            <person name="Goldman W.E."/>
            <person name="Michael T."/>
            <person name="Cuomo C.A."/>
            <person name="Sil A."/>
            <person name="Beyhan S."/>
        </authorList>
    </citation>
    <scope>NUCLEOTIDE SEQUENCE</scope>
    <source>
        <strain evidence="1">WU24</strain>
    </source>
</reference>
<organism evidence="1 2">
    <name type="scientific">Ajellomyces capsulatus</name>
    <name type="common">Darling's disease fungus</name>
    <name type="synonym">Histoplasma capsulatum</name>
    <dbReference type="NCBI Taxonomy" id="5037"/>
    <lineage>
        <taxon>Eukaryota</taxon>
        <taxon>Fungi</taxon>
        <taxon>Dikarya</taxon>
        <taxon>Ascomycota</taxon>
        <taxon>Pezizomycotina</taxon>
        <taxon>Eurotiomycetes</taxon>
        <taxon>Eurotiomycetidae</taxon>
        <taxon>Onygenales</taxon>
        <taxon>Ajellomycetaceae</taxon>
        <taxon>Histoplasma</taxon>
    </lineage>
</organism>
<accession>A0A8A1MHB7</accession>
<dbReference type="EMBL" id="CP069114">
    <property type="protein sequence ID" value="QSS64063.1"/>
    <property type="molecule type" value="Genomic_DNA"/>
</dbReference>
<dbReference type="VEuPathDB" id="FungiDB:I7I51_01125"/>
<protein>
    <submittedName>
        <fullName evidence="1">Uncharacterized protein</fullName>
    </submittedName>
</protein>
<evidence type="ECO:0000313" key="2">
    <source>
        <dbReference type="Proteomes" id="UP000663671"/>
    </source>
</evidence>
<gene>
    <name evidence="1" type="ORF">I7I51_01125</name>
</gene>
<dbReference type="Proteomes" id="UP000663671">
    <property type="component" value="Chromosome 1"/>
</dbReference>
<name>A0A8A1MHB7_AJECA</name>